<protein>
    <submittedName>
        <fullName evidence="1">Uncharacterized protein</fullName>
    </submittedName>
</protein>
<dbReference type="STRING" id="1895771.BGO89_06130"/>
<gene>
    <name evidence="1" type="ORF">BGO89_06130</name>
</gene>
<evidence type="ECO:0000313" key="2">
    <source>
        <dbReference type="Proteomes" id="UP000184233"/>
    </source>
</evidence>
<reference evidence="1 2" key="1">
    <citation type="submission" date="2016-09" db="EMBL/GenBank/DDBJ databases">
        <title>Genome-resolved meta-omics ties microbial dynamics to process performance in biotechnology for thiocyanate degradation.</title>
        <authorList>
            <person name="Kantor R.S."/>
            <person name="Huddy R.J."/>
            <person name="Iyer R."/>
            <person name="Thomas B.C."/>
            <person name="Brown C.T."/>
            <person name="Anantharaman K."/>
            <person name="Tringe S."/>
            <person name="Hettich R.L."/>
            <person name="Harrison S.T."/>
            <person name="Banfield J.F."/>
        </authorList>
    </citation>
    <scope>NUCLEOTIDE SEQUENCE [LARGE SCALE GENOMIC DNA]</scope>
    <source>
        <strain evidence="1">59-99</strain>
    </source>
</reference>
<dbReference type="Proteomes" id="UP000184233">
    <property type="component" value="Unassembled WGS sequence"/>
</dbReference>
<organism evidence="1 2">
    <name type="scientific">Candidatus Kapaibacterium thiocyanatum</name>
    <dbReference type="NCBI Taxonomy" id="1895771"/>
    <lineage>
        <taxon>Bacteria</taxon>
        <taxon>Pseudomonadati</taxon>
        <taxon>Candidatus Kapaibacteriota</taxon>
        <taxon>Candidatus Kapaibacteriia</taxon>
        <taxon>Candidatus Kapaibacteriales</taxon>
        <taxon>Candidatus Kapaibacteriaceae</taxon>
        <taxon>Candidatus Kapaibacterium</taxon>
    </lineage>
</organism>
<dbReference type="AlphaFoldDB" id="A0A1M3KZG9"/>
<evidence type="ECO:0000313" key="1">
    <source>
        <dbReference type="EMBL" id="OJX57974.1"/>
    </source>
</evidence>
<dbReference type="EMBL" id="MKVH01000020">
    <property type="protein sequence ID" value="OJX57974.1"/>
    <property type="molecule type" value="Genomic_DNA"/>
</dbReference>
<accession>A0A1M3KZG9</accession>
<comment type="caution">
    <text evidence="1">The sequence shown here is derived from an EMBL/GenBank/DDBJ whole genome shotgun (WGS) entry which is preliminary data.</text>
</comment>
<sequence length="101" mass="11331">MWVDSAGALYSFTATDTLVTNDVIYSQKIGNKRYELSDHLGNVRATVSDVLLDHSGNPDAEVVSYTDYHPYGMAMTGRSWQAVVFQYVDEASESLERRMDT</sequence>
<dbReference type="Gene3D" id="2.180.10.10">
    <property type="entry name" value="RHS repeat-associated core"/>
    <property type="match status" value="1"/>
</dbReference>
<name>A0A1M3KZG9_9BACT</name>
<proteinExistence type="predicted"/>